<gene>
    <name evidence="2" type="ORF">BW897_31880</name>
</gene>
<dbReference type="RefSeq" id="WP_078205938.1">
    <property type="nucleotide sequence ID" value="NZ_MUAJ01000097.1"/>
</dbReference>
<dbReference type="Gene3D" id="2.170.15.10">
    <property type="entry name" value="Proaerolysin, chain A, domain 3"/>
    <property type="match status" value="1"/>
</dbReference>
<feature type="chain" id="PRO_5012097255" evidence="1">
    <location>
        <begin position="29"/>
        <end position="393"/>
    </location>
</feature>
<reference evidence="2 3" key="1">
    <citation type="submission" date="2017-01" db="EMBL/GenBank/DDBJ databases">
        <title>Bacillus cereus isolates.</title>
        <authorList>
            <person name="Beno S.M."/>
        </authorList>
    </citation>
    <scope>NUCLEOTIDE SEQUENCE [LARGE SCALE GENOMIC DNA]</scope>
    <source>
        <strain evidence="2 3">FSL H8-0485</strain>
    </source>
</reference>
<sequence length="393" mass="43390">MKKKVLPVLMSLATFSSIIALSPTLSSAATKSGSEKLTAVKSPVFSSKSLYSSGKNKYILHEADAVNRINNDLKYYESVVNTINKRVDEANKSGQPINLDRHLIDMWYVHVSTYLIENAIWKDNYKGRVVGLSTLNVMHQRYTDDKLKNMMGLTSKISDNSETRLQSSKKSVTPLHVGTAKLINDTNETLSLTSQEFSKTYATSHTTSTTQGHQTGIKYSTKFKFFVESGLELSYTFNWNQTKAETNTESHTFIATRQTVPVKPQTYKTVTTNLKLKKVEGTVKLFGALDYTLNDGVAKAYHKAPSSNSTIGFLLNDSNNKLPYGISNQGGLYSNKLNFNGIGIFKSEGVGSEYEVVVKEYKLDGTPIGGTVQTFEEDGTPIGSAKKLSTKSL</sequence>
<dbReference type="Pfam" id="PF03318">
    <property type="entry name" value="ETX_MTX2"/>
    <property type="match status" value="1"/>
</dbReference>
<evidence type="ECO:0000313" key="2">
    <source>
        <dbReference type="EMBL" id="OOR04718.1"/>
    </source>
</evidence>
<proteinExistence type="predicted"/>
<evidence type="ECO:0000313" key="3">
    <source>
        <dbReference type="Proteomes" id="UP000190906"/>
    </source>
</evidence>
<dbReference type="CDD" id="cd20223">
    <property type="entry name" value="PFM_epsilon-toxin-like"/>
    <property type="match status" value="1"/>
</dbReference>
<protein>
    <submittedName>
        <fullName evidence="2">Uncharacterized protein</fullName>
    </submittedName>
</protein>
<feature type="signal peptide" evidence="1">
    <location>
        <begin position="1"/>
        <end position="28"/>
    </location>
</feature>
<name>A0A1S9T416_BACCE</name>
<comment type="caution">
    <text evidence="2">The sequence shown here is derived from an EMBL/GenBank/DDBJ whole genome shotgun (WGS) entry which is preliminary data.</text>
</comment>
<keyword evidence="1" id="KW-0732">Signal</keyword>
<dbReference type="InterPro" id="IPR004991">
    <property type="entry name" value="Aerolysin-like"/>
</dbReference>
<organism evidence="2 3">
    <name type="scientific">Bacillus cereus</name>
    <dbReference type="NCBI Taxonomy" id="1396"/>
    <lineage>
        <taxon>Bacteria</taxon>
        <taxon>Bacillati</taxon>
        <taxon>Bacillota</taxon>
        <taxon>Bacilli</taxon>
        <taxon>Bacillales</taxon>
        <taxon>Bacillaceae</taxon>
        <taxon>Bacillus</taxon>
        <taxon>Bacillus cereus group</taxon>
    </lineage>
</organism>
<dbReference type="EMBL" id="MUAJ01000097">
    <property type="protein sequence ID" value="OOR04718.1"/>
    <property type="molecule type" value="Genomic_DNA"/>
</dbReference>
<dbReference type="SUPFAM" id="SSF56973">
    <property type="entry name" value="Aerolisin/ETX pore-forming domain"/>
    <property type="match status" value="1"/>
</dbReference>
<dbReference type="Proteomes" id="UP000190906">
    <property type="component" value="Unassembled WGS sequence"/>
</dbReference>
<evidence type="ECO:0000256" key="1">
    <source>
        <dbReference type="SAM" id="SignalP"/>
    </source>
</evidence>
<accession>A0A1S9T416</accession>
<dbReference type="AlphaFoldDB" id="A0A1S9T416"/>